<name>A0A2K8PKB6_STRLA</name>
<evidence type="ECO:0000313" key="2">
    <source>
        <dbReference type="EMBL" id="ATZ27181.1"/>
    </source>
</evidence>
<sequence length="55" mass="6103">MAKNKNQKQPAKQQPRSAQDPSKASMESAPDERSSQSPSPLDMAHKGKQKRFGHN</sequence>
<accession>A0A2K8PKB6</accession>
<gene>
    <name evidence="2" type="ORF">SLAV_26945</name>
</gene>
<feature type="region of interest" description="Disordered" evidence="1">
    <location>
        <begin position="1"/>
        <end position="55"/>
    </location>
</feature>
<evidence type="ECO:0000256" key="1">
    <source>
        <dbReference type="SAM" id="MobiDB-lite"/>
    </source>
</evidence>
<dbReference type="KEGG" id="slx:SLAV_26945"/>
<dbReference type="GeneID" id="49389215"/>
<dbReference type="RefSeq" id="WP_167456802.1">
    <property type="nucleotide sequence ID" value="NZ_BSRN01000004.1"/>
</dbReference>
<reference evidence="2 3" key="1">
    <citation type="submission" date="2017-11" db="EMBL/GenBank/DDBJ databases">
        <title>Complete genome sequence of Streptomyces lavendulae subsp. lavendulae CCM 3239 (formerly 'Streptomyces aureofaciens CCM 3239'), the producer of the angucycline-type antibiotic auricin.</title>
        <authorList>
            <person name="Busche T."/>
            <person name="Novakova R."/>
            <person name="Al'Dilaimi A."/>
            <person name="Homerova D."/>
            <person name="Feckova L."/>
            <person name="Rezuchova B."/>
            <person name="Mingyar E."/>
            <person name="Csolleiova D."/>
            <person name="Bekeova C."/>
            <person name="Winkler A."/>
            <person name="Sevcikova B."/>
            <person name="Kalinowski J."/>
            <person name="Kormanec J."/>
            <person name="Ruckert C."/>
        </authorList>
    </citation>
    <scope>NUCLEOTIDE SEQUENCE [LARGE SCALE GENOMIC DNA]</scope>
    <source>
        <strain evidence="2 3">CCM 3239</strain>
    </source>
</reference>
<proteinExistence type="predicted"/>
<protein>
    <submittedName>
        <fullName evidence="2">Uncharacterized protein</fullName>
    </submittedName>
</protein>
<keyword evidence="3" id="KW-1185">Reference proteome</keyword>
<feature type="compositionally biased region" description="Low complexity" evidence="1">
    <location>
        <begin position="1"/>
        <end position="15"/>
    </location>
</feature>
<dbReference type="Proteomes" id="UP000231791">
    <property type="component" value="Chromosome"/>
</dbReference>
<dbReference type="AlphaFoldDB" id="A0A2K8PKB6"/>
<dbReference type="EMBL" id="CP024985">
    <property type="protein sequence ID" value="ATZ27181.1"/>
    <property type="molecule type" value="Genomic_DNA"/>
</dbReference>
<evidence type="ECO:0000313" key="3">
    <source>
        <dbReference type="Proteomes" id="UP000231791"/>
    </source>
</evidence>
<feature type="compositionally biased region" description="Basic residues" evidence="1">
    <location>
        <begin position="46"/>
        <end position="55"/>
    </location>
</feature>
<organism evidence="2 3">
    <name type="scientific">Streptomyces lavendulae subsp. lavendulae</name>
    <dbReference type="NCBI Taxonomy" id="58340"/>
    <lineage>
        <taxon>Bacteria</taxon>
        <taxon>Bacillati</taxon>
        <taxon>Actinomycetota</taxon>
        <taxon>Actinomycetes</taxon>
        <taxon>Kitasatosporales</taxon>
        <taxon>Streptomycetaceae</taxon>
        <taxon>Streptomyces</taxon>
    </lineage>
</organism>